<reference evidence="1 2" key="1">
    <citation type="submission" date="2020-01" db="EMBL/GenBank/DDBJ databases">
        <authorList>
            <person name="Kim M.K."/>
        </authorList>
    </citation>
    <scope>NUCLEOTIDE SEQUENCE [LARGE SCALE GENOMIC DNA]</scope>
    <source>
        <strain evidence="1 2">172606-1</strain>
    </source>
</reference>
<sequence length="481" mass="53832">MSKLFLFGIGGTGARVIKSLAMLMAAGVPVNASRIVPILIDPDARNGDTVRTMNLLKLYKNIHAGIGKREHGFFKTDIATLQDVWNDKDGKLSSGFNFPFLANNETFENFIDYHNLSNRSQDLLSLLFGKQSRESTLEVGFKGNPNIGSIVLNKLTDSPEFNSFGKAFTPGDRIFIISSIFGGTGASGFPLLLKKFRSTESTYAGAGAIANSIIGALTVKPYFGLHDSDNSAIDSNTFITKTKAALSYYLHNLKGLNALYYLADTMHKSYQNSEGGEEQKNQAHIVELIGALSIIDFLDYRESELNEGRTVYHEYGLKSDAREVSQIGFGHLSAETKNLIGQPLTQLMVFAKHYTEHLRNASRHPYHETLELSKKLDTEPFYKDLTTFFQNHFYPWLKELHDNDRALRLFNLNGDLSLLINGGKPIKEGKVFKTAVDFTYLDGIFTNLRTSIIRDKSPRDFMELMYQGTGKLFEENIKPLP</sequence>
<dbReference type="EMBL" id="CP048222">
    <property type="protein sequence ID" value="QHT67673.1"/>
    <property type="molecule type" value="Genomic_DNA"/>
</dbReference>
<evidence type="ECO:0000313" key="2">
    <source>
        <dbReference type="Proteomes" id="UP000480178"/>
    </source>
</evidence>
<name>A0A6C0GJ09_9BACT</name>
<organism evidence="1 2">
    <name type="scientific">Rhodocytophaga rosea</name>
    <dbReference type="NCBI Taxonomy" id="2704465"/>
    <lineage>
        <taxon>Bacteria</taxon>
        <taxon>Pseudomonadati</taxon>
        <taxon>Bacteroidota</taxon>
        <taxon>Cytophagia</taxon>
        <taxon>Cytophagales</taxon>
        <taxon>Rhodocytophagaceae</taxon>
        <taxon>Rhodocytophaga</taxon>
    </lineage>
</organism>
<dbReference type="RefSeq" id="WP_162443697.1">
    <property type="nucleotide sequence ID" value="NZ_CP048222.1"/>
</dbReference>
<dbReference type="Gene3D" id="3.40.50.1440">
    <property type="entry name" value="Tubulin/FtsZ, GTPase domain"/>
    <property type="match status" value="1"/>
</dbReference>
<protein>
    <submittedName>
        <fullName evidence="1">Uncharacterized protein</fullName>
    </submittedName>
</protein>
<keyword evidence="2" id="KW-1185">Reference proteome</keyword>
<dbReference type="InterPro" id="IPR036525">
    <property type="entry name" value="Tubulin/FtsZ_GTPase_sf"/>
</dbReference>
<dbReference type="Proteomes" id="UP000480178">
    <property type="component" value="Chromosome"/>
</dbReference>
<dbReference type="SUPFAM" id="SSF52490">
    <property type="entry name" value="Tubulin nucleotide-binding domain-like"/>
    <property type="match status" value="1"/>
</dbReference>
<evidence type="ECO:0000313" key="1">
    <source>
        <dbReference type="EMBL" id="QHT67673.1"/>
    </source>
</evidence>
<accession>A0A6C0GJ09</accession>
<gene>
    <name evidence="1" type="ORF">GXP67_14055</name>
</gene>
<proteinExistence type="predicted"/>
<dbReference type="KEGG" id="rhoz:GXP67_14055"/>
<dbReference type="AlphaFoldDB" id="A0A6C0GJ09"/>